<dbReference type="InterPro" id="IPR027268">
    <property type="entry name" value="Peptidase_M4/M1_CTD_sf"/>
</dbReference>
<dbReference type="PANTHER" id="PTHR33478:SF1">
    <property type="entry name" value="EXTRACELLULAR METALLOPROTEINASE MEP"/>
    <property type="match status" value="1"/>
</dbReference>
<dbReference type="Gene3D" id="3.10.170.10">
    <property type="match status" value="1"/>
</dbReference>
<keyword evidence="9 13" id="KW-0482">Metalloprotease</keyword>
<evidence type="ECO:0000256" key="9">
    <source>
        <dbReference type="ARBA" id="ARBA00023049"/>
    </source>
</evidence>
<evidence type="ECO:0000256" key="11">
    <source>
        <dbReference type="PIRSR" id="PIRSR601842-1"/>
    </source>
</evidence>
<evidence type="ECO:0000313" key="16">
    <source>
        <dbReference type="Proteomes" id="UP000077266"/>
    </source>
</evidence>
<dbReference type="InterPro" id="IPR011096">
    <property type="entry name" value="FTP_domain"/>
</dbReference>
<keyword evidence="7 13" id="KW-0378">Hydrolase</keyword>
<sequence>MVSLSSRFLALAAFCSYALGAPWPVDSKHATHRARELPNGVKVQMFHPQSDFEVFGDGIDHPLSARAEPPTMHEAATAFLESRLGKGSLAVRSSFAGQVADHVFVNQQFHGIPVSNAVANVALNKAGRVVSFGSSFVKPSAAPPAPAPKLGEADAIAAAAKQLDGVPEKDEAPLEFLALDDGSVVLTRSVQLELNGNGHLVEAFVDAQTGAVRAMNDFTTSLTMLVLPIQKETTAEGFETLVNPEDPISSPDGWTTVGGVDSGTTTGNNAISFKNVTHVSTESAPGEFIFPLDEGQDPTVASNVDAARANTFYIVNTIHDITYRYGFTEAAFNFQQDNFGKGGKGNDRVTISVQDTAGLNNADFSTPADGSSGRMRMFLWTHTTPFERDGAVENDIIAHENTHGLSNRLTGGGTGRCLQTTEAGGMGEGWSDAFAEWSEHKDATIPDYGVGTYVFNTTLGLRTHLYSTDTTVNPLTYADIQVRNEVHAIGEIWANLLHNVYAALLGVHGFIGDAKTNPDSTDAQAVFLHLFIDALALQPCNPTFLTARLAWIQADANRFGGANFCTLWNAFASKGLGVNAANHVNNFDVPAGC</sequence>
<evidence type="ECO:0000256" key="3">
    <source>
        <dbReference type="ARBA" id="ARBA00022525"/>
    </source>
</evidence>
<keyword evidence="10 13" id="KW-0865">Zymogen</keyword>
<comment type="subcellular location">
    <subcellularLocation>
        <location evidence="1 13">Secreted</location>
    </subcellularLocation>
</comment>
<feature type="binding site" evidence="12">
    <location>
        <position position="399"/>
    </location>
    <ligand>
        <name>Zn(2+)</name>
        <dbReference type="ChEBI" id="CHEBI:29105"/>
        <note>catalytic</note>
    </ligand>
</feature>
<keyword evidence="8 12" id="KW-0862">Zinc</keyword>
<dbReference type="EC" id="3.4.24.-" evidence="13"/>
<keyword evidence="5 12" id="KW-0479">Metal-binding</keyword>
<evidence type="ECO:0000256" key="10">
    <source>
        <dbReference type="ARBA" id="ARBA00023145"/>
    </source>
</evidence>
<evidence type="ECO:0000256" key="13">
    <source>
        <dbReference type="RuleBase" id="RU364017"/>
    </source>
</evidence>
<dbReference type="InterPro" id="IPR050371">
    <property type="entry name" value="Fungal_virulence_M36"/>
</dbReference>
<evidence type="ECO:0000256" key="5">
    <source>
        <dbReference type="ARBA" id="ARBA00022723"/>
    </source>
</evidence>
<dbReference type="Proteomes" id="UP000077266">
    <property type="component" value="Unassembled WGS sequence"/>
</dbReference>
<evidence type="ECO:0000259" key="14">
    <source>
        <dbReference type="Pfam" id="PF07504"/>
    </source>
</evidence>
<evidence type="ECO:0000256" key="7">
    <source>
        <dbReference type="ARBA" id="ARBA00022801"/>
    </source>
</evidence>
<gene>
    <name evidence="15" type="ORF">EXIGLDRAFT_320109</name>
</gene>
<feature type="binding site" evidence="12">
    <location>
        <position position="428"/>
    </location>
    <ligand>
        <name>Zn(2+)</name>
        <dbReference type="ChEBI" id="CHEBI:29105"/>
        <note>catalytic</note>
    </ligand>
</feature>
<feature type="signal peptide" evidence="13">
    <location>
        <begin position="1"/>
        <end position="20"/>
    </location>
</feature>
<accession>A0A165Q4V4</accession>
<evidence type="ECO:0000256" key="4">
    <source>
        <dbReference type="ARBA" id="ARBA00022670"/>
    </source>
</evidence>
<comment type="similarity">
    <text evidence="2 13">Belongs to the peptidase M36 family.</text>
</comment>
<comment type="cofactor">
    <cofactor evidence="12">
        <name>Zn(2+)</name>
        <dbReference type="ChEBI" id="CHEBI:29105"/>
    </cofactor>
    <text evidence="12">Binds 1 zinc ion per subunit.</text>
</comment>
<evidence type="ECO:0000256" key="2">
    <source>
        <dbReference type="ARBA" id="ARBA00006006"/>
    </source>
</evidence>
<reference evidence="15 16" key="1">
    <citation type="journal article" date="2016" name="Mol. Biol. Evol.">
        <title>Comparative Genomics of Early-Diverging Mushroom-Forming Fungi Provides Insights into the Origins of Lignocellulose Decay Capabilities.</title>
        <authorList>
            <person name="Nagy L.G."/>
            <person name="Riley R."/>
            <person name="Tritt A."/>
            <person name="Adam C."/>
            <person name="Daum C."/>
            <person name="Floudas D."/>
            <person name="Sun H."/>
            <person name="Yadav J.S."/>
            <person name="Pangilinan J."/>
            <person name="Larsson K.H."/>
            <person name="Matsuura K."/>
            <person name="Barry K."/>
            <person name="Labutti K."/>
            <person name="Kuo R."/>
            <person name="Ohm R.A."/>
            <person name="Bhattacharya S.S."/>
            <person name="Shirouzu T."/>
            <person name="Yoshinaga Y."/>
            <person name="Martin F.M."/>
            <person name="Grigoriev I.V."/>
            <person name="Hibbett D.S."/>
        </authorList>
    </citation>
    <scope>NUCLEOTIDE SEQUENCE [LARGE SCALE GENOMIC DNA]</scope>
    <source>
        <strain evidence="15 16">HHB12029</strain>
    </source>
</reference>
<evidence type="ECO:0000256" key="8">
    <source>
        <dbReference type="ARBA" id="ARBA00022833"/>
    </source>
</evidence>
<dbReference type="OrthoDB" id="3227768at2759"/>
<evidence type="ECO:0000313" key="15">
    <source>
        <dbReference type="EMBL" id="KZW03081.1"/>
    </source>
</evidence>
<dbReference type="InterPro" id="IPR001842">
    <property type="entry name" value="Peptidase_M36"/>
</dbReference>
<dbReference type="SUPFAM" id="SSF55486">
    <property type="entry name" value="Metalloproteases ('zincins'), catalytic domain"/>
    <property type="match status" value="1"/>
</dbReference>
<dbReference type="Pfam" id="PF07504">
    <property type="entry name" value="FTP"/>
    <property type="match status" value="1"/>
</dbReference>
<keyword evidence="6 13" id="KW-0732">Signal</keyword>
<keyword evidence="16" id="KW-1185">Reference proteome</keyword>
<dbReference type="GO" id="GO:0005615">
    <property type="term" value="C:extracellular space"/>
    <property type="evidence" value="ECO:0007669"/>
    <property type="project" value="InterPro"/>
</dbReference>
<dbReference type="AlphaFoldDB" id="A0A165Q4V4"/>
<feature type="binding site" evidence="12">
    <location>
        <position position="403"/>
    </location>
    <ligand>
        <name>Zn(2+)</name>
        <dbReference type="ChEBI" id="CHEBI:29105"/>
        <note>catalytic</note>
    </ligand>
</feature>
<dbReference type="EMBL" id="KV425885">
    <property type="protein sequence ID" value="KZW03081.1"/>
    <property type="molecule type" value="Genomic_DNA"/>
</dbReference>
<evidence type="ECO:0000256" key="1">
    <source>
        <dbReference type="ARBA" id="ARBA00004613"/>
    </source>
</evidence>
<evidence type="ECO:0000256" key="12">
    <source>
        <dbReference type="PIRSR" id="PIRSR601842-2"/>
    </source>
</evidence>
<name>A0A165Q4V4_EXIGL</name>
<proteinExistence type="inferred from homology"/>
<evidence type="ECO:0000256" key="6">
    <source>
        <dbReference type="ARBA" id="ARBA00022729"/>
    </source>
</evidence>
<dbReference type="GO" id="GO:0008270">
    <property type="term" value="F:zinc ion binding"/>
    <property type="evidence" value="ECO:0007669"/>
    <property type="project" value="InterPro"/>
</dbReference>
<feature type="domain" description="FTP" evidence="14">
    <location>
        <begin position="102"/>
        <end position="136"/>
    </location>
</feature>
<dbReference type="PRINTS" id="PR00999">
    <property type="entry name" value="FUNGALYSIN"/>
</dbReference>
<dbReference type="GO" id="GO:0004222">
    <property type="term" value="F:metalloendopeptidase activity"/>
    <property type="evidence" value="ECO:0007669"/>
    <property type="project" value="InterPro"/>
</dbReference>
<keyword evidence="3 13" id="KW-0964">Secreted</keyword>
<dbReference type="CDD" id="cd09596">
    <property type="entry name" value="M36"/>
    <property type="match status" value="1"/>
</dbReference>
<dbReference type="Pfam" id="PF02128">
    <property type="entry name" value="Peptidase_M36"/>
    <property type="match status" value="1"/>
</dbReference>
<feature type="active site" evidence="11">
    <location>
        <position position="400"/>
    </location>
</feature>
<dbReference type="GO" id="GO:0006508">
    <property type="term" value="P:proteolysis"/>
    <property type="evidence" value="ECO:0007669"/>
    <property type="project" value="UniProtKB-KW"/>
</dbReference>
<keyword evidence="4 13" id="KW-0645">Protease</keyword>
<dbReference type="PANTHER" id="PTHR33478">
    <property type="entry name" value="EXTRACELLULAR METALLOPROTEINASE MEP"/>
    <property type="match status" value="1"/>
</dbReference>
<dbReference type="Gene3D" id="1.10.390.10">
    <property type="entry name" value="Neutral Protease Domain 2"/>
    <property type="match status" value="1"/>
</dbReference>
<protein>
    <recommendedName>
        <fullName evidence="13">Extracellular metalloproteinase</fullName>
        <ecNumber evidence="13">3.4.24.-</ecNumber>
    </recommendedName>
    <alternativeName>
        <fullName evidence="13">Fungalysin</fullName>
    </alternativeName>
</protein>
<organism evidence="15 16">
    <name type="scientific">Exidia glandulosa HHB12029</name>
    <dbReference type="NCBI Taxonomy" id="1314781"/>
    <lineage>
        <taxon>Eukaryota</taxon>
        <taxon>Fungi</taxon>
        <taxon>Dikarya</taxon>
        <taxon>Basidiomycota</taxon>
        <taxon>Agaricomycotina</taxon>
        <taxon>Agaricomycetes</taxon>
        <taxon>Auriculariales</taxon>
        <taxon>Exidiaceae</taxon>
        <taxon>Exidia</taxon>
    </lineage>
</organism>
<feature type="chain" id="PRO_5009361765" description="Extracellular metalloproteinase" evidence="13">
    <location>
        <begin position="21"/>
        <end position="593"/>
    </location>
</feature>
<dbReference type="InParanoid" id="A0A165Q4V4"/>